<dbReference type="AlphaFoldDB" id="A0A0P7CBT9"/>
<dbReference type="PANTHER" id="PTHR36452">
    <property type="entry name" value="CHROMOSOME 12, WHOLE GENOME SHOTGUN SEQUENCE"/>
    <property type="match status" value="1"/>
</dbReference>
<dbReference type="InterPro" id="IPR012808">
    <property type="entry name" value="CHP02453"/>
</dbReference>
<dbReference type="EMBL" id="LGTQ01000005">
    <property type="protein sequence ID" value="KPM50177.1"/>
    <property type="molecule type" value="Genomic_DNA"/>
</dbReference>
<organism evidence="1 2">
    <name type="scientific">Jiulongibacter sediminis</name>
    <dbReference type="NCBI Taxonomy" id="1605367"/>
    <lineage>
        <taxon>Bacteria</taxon>
        <taxon>Pseudomonadati</taxon>
        <taxon>Bacteroidota</taxon>
        <taxon>Cytophagia</taxon>
        <taxon>Cytophagales</taxon>
        <taxon>Leadbetterellaceae</taxon>
        <taxon>Jiulongibacter</taxon>
    </lineage>
</organism>
<dbReference type="PIRSF" id="PIRSF028451">
    <property type="entry name" value="UCP028451"/>
    <property type="match status" value="1"/>
</dbReference>
<dbReference type="PANTHER" id="PTHR36452:SF1">
    <property type="entry name" value="DUF2461 DOMAIN-CONTAINING PROTEIN"/>
    <property type="match status" value="1"/>
</dbReference>
<dbReference type="InterPro" id="IPR015996">
    <property type="entry name" value="UCP028451"/>
</dbReference>
<dbReference type="Proteomes" id="UP000050454">
    <property type="component" value="Unassembled WGS sequence"/>
</dbReference>
<dbReference type="OrthoDB" id="9794241at2"/>
<proteinExistence type="predicted"/>
<dbReference type="NCBIfam" id="TIGR02453">
    <property type="entry name" value="TIGR02453 family protein"/>
    <property type="match status" value="1"/>
</dbReference>
<name>A0A0P7CBT9_9BACT</name>
<gene>
    <name evidence="1" type="ORF">AFM12_05490</name>
</gene>
<evidence type="ECO:0000313" key="1">
    <source>
        <dbReference type="EMBL" id="KPM50177.1"/>
    </source>
</evidence>
<comment type="caution">
    <text evidence="1">The sequence shown here is derived from an EMBL/GenBank/DDBJ whole genome shotgun (WGS) entry which is preliminary data.</text>
</comment>
<evidence type="ECO:0008006" key="3">
    <source>
        <dbReference type="Google" id="ProtNLM"/>
    </source>
</evidence>
<reference evidence="1 2" key="1">
    <citation type="submission" date="2015-07" db="EMBL/GenBank/DDBJ databases">
        <title>The draft genome sequence of Leadbetterella sp. JN14-9.</title>
        <authorList>
            <person name="Liu Y."/>
            <person name="Du J."/>
            <person name="Shao Z."/>
        </authorList>
    </citation>
    <scope>NUCLEOTIDE SEQUENCE [LARGE SCALE GENOMIC DNA]</scope>
    <source>
        <strain evidence="1 2">JN14-9</strain>
    </source>
</reference>
<keyword evidence="2" id="KW-1185">Reference proteome</keyword>
<sequence length="220" mass="26026">MDPNTLHFLEDLAKNNEKEWFHENRGRYEEARANFIDFSSEVLEQLKTIQDDLLNTEVKKCILRINRDIRFTKDKRPYKNYFGAGFGPGGSSSGRSDFYLQIEPGGKSFLGGGMWSPSPENMAKWRQEIDYNPDALKSIIYAYEFKNYFKEIAGQQLKTKPKGYEIDHPEIELLKYKELFFYRYYSDKEVCSENFSDEIFKACKLMKPYQDYVNELFFDS</sequence>
<dbReference type="STRING" id="1605367.AFM12_05490"/>
<protein>
    <recommendedName>
        <fullName evidence="3">TIGR02453 family protein</fullName>
    </recommendedName>
</protein>
<evidence type="ECO:0000313" key="2">
    <source>
        <dbReference type="Proteomes" id="UP000050454"/>
    </source>
</evidence>
<dbReference type="Pfam" id="PF09365">
    <property type="entry name" value="DUF2461"/>
    <property type="match status" value="1"/>
</dbReference>
<accession>A0A0P7CBT9</accession>